<organism evidence="1">
    <name type="scientific">uncultured Caudovirales phage</name>
    <dbReference type="NCBI Taxonomy" id="2100421"/>
    <lineage>
        <taxon>Viruses</taxon>
        <taxon>Duplodnaviria</taxon>
        <taxon>Heunggongvirae</taxon>
        <taxon>Uroviricota</taxon>
        <taxon>Caudoviricetes</taxon>
        <taxon>Peduoviridae</taxon>
        <taxon>Maltschvirus</taxon>
        <taxon>Maltschvirus maltsch</taxon>
    </lineage>
</organism>
<reference evidence="1" key="1">
    <citation type="submission" date="2020-05" db="EMBL/GenBank/DDBJ databases">
        <authorList>
            <person name="Chiriac C."/>
            <person name="Salcher M."/>
            <person name="Ghai R."/>
            <person name="Kavagutti S V."/>
        </authorList>
    </citation>
    <scope>NUCLEOTIDE SEQUENCE</scope>
</reference>
<sequence length="76" mass="8841">MKKLLVLLLLLVGCETSEQVAKRKANYLFYYKDIRTNLCFVDNVVYNHYGVDSHVFSNVPCSDEVEKIIKNNENLK</sequence>
<name>A0A6J5RRB0_9CAUD</name>
<accession>A0A6J5RRB0</accession>
<proteinExistence type="predicted"/>
<protein>
    <submittedName>
        <fullName evidence="1">Uncharacterized protein</fullName>
    </submittedName>
</protein>
<evidence type="ECO:0000313" key="1">
    <source>
        <dbReference type="EMBL" id="CAB4196836.1"/>
    </source>
</evidence>
<dbReference type="EMBL" id="LR797252">
    <property type="protein sequence ID" value="CAB4196836.1"/>
    <property type="molecule type" value="Genomic_DNA"/>
</dbReference>
<gene>
    <name evidence="1" type="ORF">UFOVP1290_356</name>
</gene>